<dbReference type="VEuPathDB" id="VectorBase:SSCA004378"/>
<evidence type="ECO:0000313" key="2">
    <source>
        <dbReference type="Proteomes" id="UP000616769"/>
    </source>
</evidence>
<gene>
    <name evidence="1" type="ORF">QR98_0042370</name>
</gene>
<evidence type="ECO:0000313" key="1">
    <source>
        <dbReference type="EMBL" id="KPM05767.1"/>
    </source>
</evidence>
<reference evidence="1 2" key="1">
    <citation type="journal article" date="2015" name="Parasit. Vectors">
        <title>Draft genome of the scabies mite.</title>
        <authorList>
            <person name="Rider S.D.Jr."/>
            <person name="Morgan M.S."/>
            <person name="Arlian L.G."/>
        </authorList>
    </citation>
    <scope>NUCLEOTIDE SEQUENCE [LARGE SCALE GENOMIC DNA]</scope>
    <source>
        <strain evidence="1">Arlian Lab</strain>
    </source>
</reference>
<dbReference type="InterPro" id="IPR032675">
    <property type="entry name" value="LRR_dom_sf"/>
</dbReference>
<name>A0A132A453_SARSC</name>
<protein>
    <submittedName>
        <fullName evidence="1">Uncharacterized protein</fullName>
    </submittedName>
</protein>
<dbReference type="OrthoDB" id="6502146at2759"/>
<dbReference type="Gene3D" id="3.80.10.10">
    <property type="entry name" value="Ribonuclease Inhibitor"/>
    <property type="match status" value="1"/>
</dbReference>
<organism evidence="1 2">
    <name type="scientific">Sarcoptes scabiei</name>
    <name type="common">Itch mite</name>
    <name type="synonym">Acarus scabiei</name>
    <dbReference type="NCBI Taxonomy" id="52283"/>
    <lineage>
        <taxon>Eukaryota</taxon>
        <taxon>Metazoa</taxon>
        <taxon>Ecdysozoa</taxon>
        <taxon>Arthropoda</taxon>
        <taxon>Chelicerata</taxon>
        <taxon>Arachnida</taxon>
        <taxon>Acari</taxon>
        <taxon>Acariformes</taxon>
        <taxon>Sarcoptiformes</taxon>
        <taxon>Astigmata</taxon>
        <taxon>Psoroptidia</taxon>
        <taxon>Sarcoptoidea</taxon>
        <taxon>Sarcoptidae</taxon>
        <taxon>Sarcoptinae</taxon>
        <taxon>Sarcoptes</taxon>
    </lineage>
</organism>
<sequence>MTIFSTKNLYANCFRILENLEFISLYFFSISERFLKNRLSFQQIKSNHATRTNKYIMDMARNFTEIKALNLNFMYFCADKNYLFESSWPELKSLTIDFYDLVFSNDLLVELIKGHDLQRLRILSMSLRSESVNALRIYCENLEHLELVDVKIKELSKVMKFLLMLKRLQELRFEFTVKENHLGYKGDGLTNLRRSYEFPIEKIDRFENFISQHSSLKSIALINWPGLCIENLFKSRMIAAVKNIDFHFKQYD</sequence>
<dbReference type="Proteomes" id="UP000616769">
    <property type="component" value="Unassembled WGS sequence"/>
</dbReference>
<accession>A0A132A453</accession>
<comment type="caution">
    <text evidence="1">The sequence shown here is derived from an EMBL/GenBank/DDBJ whole genome shotgun (WGS) entry which is preliminary data.</text>
</comment>
<dbReference type="AlphaFoldDB" id="A0A132A453"/>
<dbReference type="EMBL" id="JXLN01010456">
    <property type="protein sequence ID" value="KPM05767.1"/>
    <property type="molecule type" value="Genomic_DNA"/>
</dbReference>
<dbReference type="SUPFAM" id="SSF52047">
    <property type="entry name" value="RNI-like"/>
    <property type="match status" value="1"/>
</dbReference>
<proteinExistence type="predicted"/>